<proteinExistence type="predicted"/>
<feature type="compositionally biased region" description="Low complexity" evidence="1">
    <location>
        <begin position="80"/>
        <end position="93"/>
    </location>
</feature>
<evidence type="ECO:0000256" key="1">
    <source>
        <dbReference type="SAM" id="MobiDB-lite"/>
    </source>
</evidence>
<dbReference type="EMBL" id="KQ241689">
    <property type="protein sequence ID" value="KNC85684.1"/>
    <property type="molecule type" value="Genomic_DNA"/>
</dbReference>
<name>A0A0L0G9V5_9EUKA</name>
<dbReference type="RefSeq" id="XP_014159586.1">
    <property type="nucleotide sequence ID" value="XM_014304111.1"/>
</dbReference>
<evidence type="ECO:0000313" key="4">
    <source>
        <dbReference type="Proteomes" id="UP000054560"/>
    </source>
</evidence>
<accession>A0A0L0G9V5</accession>
<feature type="region of interest" description="Disordered" evidence="1">
    <location>
        <begin position="62"/>
        <end position="93"/>
    </location>
</feature>
<sequence length="445" mass="49011">MEVPLPDSTTTNHNSKAINKRNHGSLKSFCMLVLTIGIALMFFAVVYSPQVLPSQPRVHRVSVSTPASPRTQVAPKPKKTSVGVHSSSTGSAGGAVAHLNEAAEDEVVSQNNITYEDTTTANSLSSAQSNRNNGQIFAVFIGDSNDRNSVQAFCKNVLKANMQKGKPRTVLKQAVKTAYDVAVRAARASADNSMAYSIPGSIEKVLSRVEVNYCKTPKMILAYIFNRFAMHPIGPWHGFDKDVRMVGSGWRDSDPSEAHSLLIRPVISALVRTVGKGVPDLVSVASNFWDHARAFDYLSRQTSSNAAYWRDTFIPEYSRNLTSFVSVVRNEIGKISQHGLPHEQTRVAARETMFVWHTAHLPGCEAFARSMKGRHWAKNCSHITMANNASEIACSAMGVPVVDVSGIFEGIRPSNYLTEDYIHLTEKYGLRLVDAVLSKLYKRRR</sequence>
<keyword evidence="2" id="KW-0472">Membrane</keyword>
<keyword evidence="2" id="KW-1133">Transmembrane helix</keyword>
<keyword evidence="2" id="KW-0812">Transmembrane</keyword>
<gene>
    <name evidence="3" type="ORF">SARC_02133</name>
</gene>
<reference evidence="3 4" key="1">
    <citation type="submission" date="2011-02" db="EMBL/GenBank/DDBJ databases">
        <title>The Genome Sequence of Sphaeroforma arctica JP610.</title>
        <authorList>
            <consortium name="The Broad Institute Genome Sequencing Platform"/>
            <person name="Russ C."/>
            <person name="Cuomo C."/>
            <person name="Young S.K."/>
            <person name="Zeng Q."/>
            <person name="Gargeya S."/>
            <person name="Alvarado L."/>
            <person name="Berlin A."/>
            <person name="Chapman S.B."/>
            <person name="Chen Z."/>
            <person name="Freedman E."/>
            <person name="Gellesch M."/>
            <person name="Goldberg J."/>
            <person name="Griggs A."/>
            <person name="Gujja S."/>
            <person name="Heilman E."/>
            <person name="Heiman D."/>
            <person name="Howarth C."/>
            <person name="Mehta T."/>
            <person name="Neiman D."/>
            <person name="Pearson M."/>
            <person name="Roberts A."/>
            <person name="Saif S."/>
            <person name="Shea T."/>
            <person name="Shenoy N."/>
            <person name="Sisk P."/>
            <person name="Stolte C."/>
            <person name="Sykes S."/>
            <person name="White J."/>
            <person name="Yandava C."/>
            <person name="Burger G."/>
            <person name="Gray M.W."/>
            <person name="Holland P.W.H."/>
            <person name="King N."/>
            <person name="Lang F.B.F."/>
            <person name="Roger A.J."/>
            <person name="Ruiz-Trillo I."/>
            <person name="Haas B."/>
            <person name="Nusbaum C."/>
            <person name="Birren B."/>
        </authorList>
    </citation>
    <scope>NUCLEOTIDE SEQUENCE [LARGE SCALE GENOMIC DNA]</scope>
    <source>
        <strain evidence="3 4">JP610</strain>
    </source>
</reference>
<feature type="transmembrane region" description="Helical" evidence="2">
    <location>
        <begin position="29"/>
        <end position="47"/>
    </location>
</feature>
<dbReference type="AlphaFoldDB" id="A0A0L0G9V5"/>
<protein>
    <submittedName>
        <fullName evidence="3">Uncharacterized protein</fullName>
    </submittedName>
</protein>
<organism evidence="3 4">
    <name type="scientific">Sphaeroforma arctica JP610</name>
    <dbReference type="NCBI Taxonomy" id="667725"/>
    <lineage>
        <taxon>Eukaryota</taxon>
        <taxon>Ichthyosporea</taxon>
        <taxon>Ichthyophonida</taxon>
        <taxon>Sphaeroforma</taxon>
    </lineage>
</organism>
<evidence type="ECO:0000313" key="3">
    <source>
        <dbReference type="EMBL" id="KNC85684.1"/>
    </source>
</evidence>
<feature type="compositionally biased region" description="Polar residues" evidence="1">
    <location>
        <begin position="62"/>
        <end position="71"/>
    </location>
</feature>
<evidence type="ECO:0000256" key="2">
    <source>
        <dbReference type="SAM" id="Phobius"/>
    </source>
</evidence>
<dbReference type="GeneID" id="25902637"/>
<dbReference type="Proteomes" id="UP000054560">
    <property type="component" value="Unassembled WGS sequence"/>
</dbReference>
<keyword evidence="4" id="KW-1185">Reference proteome</keyword>